<dbReference type="Gene3D" id="3.20.20.100">
    <property type="entry name" value="NADP-dependent oxidoreductase domain"/>
    <property type="match status" value="1"/>
</dbReference>
<feature type="compositionally biased region" description="Basic residues" evidence="2">
    <location>
        <begin position="33"/>
        <end position="42"/>
    </location>
</feature>
<dbReference type="InterPro" id="IPR050523">
    <property type="entry name" value="AKR_Detox_Biosynth"/>
</dbReference>
<keyword evidence="1" id="KW-0560">Oxidoreductase</keyword>
<dbReference type="GO" id="GO:0016491">
    <property type="term" value="F:oxidoreductase activity"/>
    <property type="evidence" value="ECO:0007669"/>
    <property type="project" value="UniProtKB-KW"/>
</dbReference>
<accession>A0A3N9XJ67</accession>
<sequence length="142" mass="15671">MGSCGRLALRPAGGHHDVRPPGPLRSAGQPDRPRHHEHRVHGGRGDQFRGHGRRRRQRVEAHRGQLAAYEGLCRELGAQPAAVAVAWLLRNPVVCTTIVGASMIDELRSDLDALSVRLDDEVMERVDQIWPGPGEAPQSYAW</sequence>
<dbReference type="EMBL" id="QGSY01000096">
    <property type="protein sequence ID" value="RQX13101.1"/>
    <property type="molecule type" value="Genomic_DNA"/>
</dbReference>
<dbReference type="SUPFAM" id="SSF51430">
    <property type="entry name" value="NAD(P)-linked oxidoreductase"/>
    <property type="match status" value="1"/>
</dbReference>
<name>A0A3N9XJ67_9ACTN</name>
<feature type="domain" description="NADP-dependent oxidoreductase" evidence="3">
    <location>
        <begin position="47"/>
        <end position="130"/>
    </location>
</feature>
<dbReference type="PANTHER" id="PTHR43364">
    <property type="entry name" value="NADH-SPECIFIC METHYLGLYOXAL REDUCTASE-RELATED"/>
    <property type="match status" value="1"/>
</dbReference>
<proteinExistence type="predicted"/>
<feature type="region of interest" description="Disordered" evidence="2">
    <location>
        <begin position="1"/>
        <end position="60"/>
    </location>
</feature>
<gene>
    <name evidence="4" type="ORF">DLJ58_04370</name>
</gene>
<evidence type="ECO:0000256" key="1">
    <source>
        <dbReference type="ARBA" id="ARBA00023002"/>
    </source>
</evidence>
<reference evidence="4 5" key="1">
    <citation type="submission" date="2018-05" db="EMBL/GenBank/DDBJ databases">
        <title>Micromonospora from Atacama Desert.</title>
        <authorList>
            <person name="Carro L."/>
            <person name="Goodfellow M."/>
            <person name="Klenk H.-P."/>
        </authorList>
    </citation>
    <scope>NUCLEOTIDE SEQUENCE [LARGE SCALE GENOMIC DNA]</scope>
    <source>
        <strain evidence="4 5">LB32</strain>
    </source>
</reference>
<evidence type="ECO:0000256" key="2">
    <source>
        <dbReference type="SAM" id="MobiDB-lite"/>
    </source>
</evidence>
<evidence type="ECO:0000259" key="3">
    <source>
        <dbReference type="Pfam" id="PF00248"/>
    </source>
</evidence>
<comment type="caution">
    <text evidence="4">The sequence shown here is derived from an EMBL/GenBank/DDBJ whole genome shotgun (WGS) entry which is preliminary data.</text>
</comment>
<dbReference type="InterPro" id="IPR023210">
    <property type="entry name" value="NADP_OxRdtase_dom"/>
</dbReference>
<organism evidence="4 5">
    <name type="scientific">Micromonospora arida</name>
    <dbReference type="NCBI Taxonomy" id="2203715"/>
    <lineage>
        <taxon>Bacteria</taxon>
        <taxon>Bacillati</taxon>
        <taxon>Actinomycetota</taxon>
        <taxon>Actinomycetes</taxon>
        <taxon>Micromonosporales</taxon>
        <taxon>Micromonosporaceae</taxon>
        <taxon>Micromonospora</taxon>
    </lineage>
</organism>
<keyword evidence="5" id="KW-1185">Reference proteome</keyword>
<evidence type="ECO:0000313" key="5">
    <source>
        <dbReference type="Proteomes" id="UP000266889"/>
    </source>
</evidence>
<protein>
    <recommendedName>
        <fullName evidence="3">NADP-dependent oxidoreductase domain-containing protein</fullName>
    </recommendedName>
</protein>
<dbReference type="InterPro" id="IPR036812">
    <property type="entry name" value="NAD(P)_OxRdtase_dom_sf"/>
</dbReference>
<dbReference type="PANTHER" id="PTHR43364:SF4">
    <property type="entry name" value="NAD(P)-LINKED OXIDOREDUCTASE SUPERFAMILY PROTEIN"/>
    <property type="match status" value="1"/>
</dbReference>
<dbReference type="Proteomes" id="UP000266889">
    <property type="component" value="Unassembled WGS sequence"/>
</dbReference>
<dbReference type="AlphaFoldDB" id="A0A3N9XJ67"/>
<dbReference type="Pfam" id="PF00248">
    <property type="entry name" value="Aldo_ket_red"/>
    <property type="match status" value="1"/>
</dbReference>
<dbReference type="OrthoDB" id="5198081at2"/>
<evidence type="ECO:0000313" key="4">
    <source>
        <dbReference type="EMBL" id="RQX13101.1"/>
    </source>
</evidence>